<keyword evidence="8" id="KW-0800">Toxin</keyword>
<evidence type="ECO:0000256" key="5">
    <source>
        <dbReference type="ARBA" id="ARBA00022801"/>
    </source>
</evidence>
<dbReference type="EMBL" id="JBDIVE010000007">
    <property type="protein sequence ID" value="MEN3069409.1"/>
    <property type="molecule type" value="Genomic_DNA"/>
</dbReference>
<dbReference type="InterPro" id="IPR029060">
    <property type="entry name" value="PIN-like_dom_sf"/>
</dbReference>
<dbReference type="RefSeq" id="WP_345920180.1">
    <property type="nucleotide sequence ID" value="NZ_JBDIVE010000007.1"/>
</dbReference>
<keyword evidence="11" id="KW-1185">Reference proteome</keyword>
<evidence type="ECO:0000256" key="7">
    <source>
        <dbReference type="ARBA" id="ARBA00038093"/>
    </source>
</evidence>
<comment type="cofactor">
    <cofactor evidence="1 8">
        <name>Mg(2+)</name>
        <dbReference type="ChEBI" id="CHEBI:18420"/>
    </cofactor>
</comment>
<keyword evidence="3 8" id="KW-0540">Nuclease</keyword>
<comment type="similarity">
    <text evidence="7 8">Belongs to the PINc/VapC protein family.</text>
</comment>
<keyword evidence="5 8" id="KW-0378">Hydrolase</keyword>
<organism evidence="10 11">
    <name type="scientific">Uliginosibacterium sediminicola</name>
    <dbReference type="NCBI Taxonomy" id="2024550"/>
    <lineage>
        <taxon>Bacteria</taxon>
        <taxon>Pseudomonadati</taxon>
        <taxon>Pseudomonadota</taxon>
        <taxon>Betaproteobacteria</taxon>
        <taxon>Rhodocyclales</taxon>
        <taxon>Zoogloeaceae</taxon>
        <taxon>Uliginosibacterium</taxon>
    </lineage>
</organism>
<comment type="function">
    <text evidence="8">Toxic component of a toxin-antitoxin (TA) system. An RNase.</text>
</comment>
<evidence type="ECO:0000256" key="4">
    <source>
        <dbReference type="ARBA" id="ARBA00022723"/>
    </source>
</evidence>
<name>A0ABU9Z012_9RHOO</name>
<dbReference type="Gene3D" id="3.40.50.1010">
    <property type="entry name" value="5'-nuclease"/>
    <property type="match status" value="1"/>
</dbReference>
<accession>A0ABU9Z012</accession>
<keyword evidence="6 8" id="KW-0460">Magnesium</keyword>
<dbReference type="InterPro" id="IPR002716">
    <property type="entry name" value="PIN_dom"/>
</dbReference>
<feature type="binding site" evidence="8">
    <location>
        <position position="6"/>
    </location>
    <ligand>
        <name>Mg(2+)</name>
        <dbReference type="ChEBI" id="CHEBI:18420"/>
    </ligand>
</feature>
<proteinExistence type="inferred from homology"/>
<dbReference type="PANTHER" id="PTHR33653">
    <property type="entry name" value="RIBONUCLEASE VAPC2"/>
    <property type="match status" value="1"/>
</dbReference>
<dbReference type="SUPFAM" id="SSF88723">
    <property type="entry name" value="PIN domain-like"/>
    <property type="match status" value="1"/>
</dbReference>
<gene>
    <name evidence="8" type="primary">vapC</name>
    <name evidence="10" type="ORF">ABDB84_13030</name>
</gene>
<evidence type="ECO:0000313" key="11">
    <source>
        <dbReference type="Proteomes" id="UP001410394"/>
    </source>
</evidence>
<evidence type="ECO:0000256" key="6">
    <source>
        <dbReference type="ARBA" id="ARBA00022842"/>
    </source>
</evidence>
<evidence type="ECO:0000256" key="3">
    <source>
        <dbReference type="ARBA" id="ARBA00022722"/>
    </source>
</evidence>
<evidence type="ECO:0000256" key="1">
    <source>
        <dbReference type="ARBA" id="ARBA00001946"/>
    </source>
</evidence>
<dbReference type="CDD" id="cd18745">
    <property type="entry name" value="PIN_VapC4-5_FitB-like"/>
    <property type="match status" value="1"/>
</dbReference>
<feature type="domain" description="PIN" evidence="9">
    <location>
        <begin position="3"/>
        <end position="124"/>
    </location>
</feature>
<dbReference type="PANTHER" id="PTHR33653:SF1">
    <property type="entry name" value="RIBONUCLEASE VAPC2"/>
    <property type="match status" value="1"/>
</dbReference>
<keyword evidence="4 8" id="KW-0479">Metal-binding</keyword>
<evidence type="ECO:0000256" key="2">
    <source>
        <dbReference type="ARBA" id="ARBA00022649"/>
    </source>
</evidence>
<keyword evidence="2 8" id="KW-1277">Toxin-antitoxin system</keyword>
<dbReference type="HAMAP" id="MF_00265">
    <property type="entry name" value="VapC_Nob1"/>
    <property type="match status" value="1"/>
</dbReference>
<evidence type="ECO:0000259" key="9">
    <source>
        <dbReference type="Pfam" id="PF01850"/>
    </source>
</evidence>
<dbReference type="Pfam" id="PF01850">
    <property type="entry name" value="PIN"/>
    <property type="match status" value="1"/>
</dbReference>
<sequence>MKYMLDTNICIYLINGHPDTVRQHFARYDVEDIAISSIVAGELYYGTAKSGSKKNFFALEAFLNEFEILPFERIEAIRTGELRAFLAQKGSPIGPYDVQIAAHALTQELTLVTNNEREFRRVPGLKIENWIA</sequence>
<dbReference type="Proteomes" id="UP001410394">
    <property type="component" value="Unassembled WGS sequence"/>
</dbReference>
<dbReference type="EC" id="3.1.-.-" evidence="8"/>
<reference evidence="10 11" key="1">
    <citation type="journal article" date="2018" name="Int. J. Syst. Evol. Microbiol.">
        <title>Uliginosibacterium sediminicola sp. nov., isolated from freshwater sediment.</title>
        <authorList>
            <person name="Hwang W.M."/>
            <person name="Kim S.M."/>
            <person name="Kang K."/>
            <person name="Ahn T.Y."/>
        </authorList>
    </citation>
    <scope>NUCLEOTIDE SEQUENCE [LARGE SCALE GENOMIC DNA]</scope>
    <source>
        <strain evidence="10 11">M1-21</strain>
    </source>
</reference>
<feature type="binding site" evidence="8">
    <location>
        <position position="97"/>
    </location>
    <ligand>
        <name>Mg(2+)</name>
        <dbReference type="ChEBI" id="CHEBI:18420"/>
    </ligand>
</feature>
<evidence type="ECO:0000256" key="8">
    <source>
        <dbReference type="HAMAP-Rule" id="MF_00265"/>
    </source>
</evidence>
<dbReference type="InterPro" id="IPR022907">
    <property type="entry name" value="VapC_family"/>
</dbReference>
<evidence type="ECO:0000313" key="10">
    <source>
        <dbReference type="EMBL" id="MEN3069409.1"/>
    </source>
</evidence>
<protein>
    <recommendedName>
        <fullName evidence="8">Ribonuclease VapC</fullName>
        <shortName evidence="8">RNase VapC</shortName>
        <ecNumber evidence="8">3.1.-.-</ecNumber>
    </recommendedName>
    <alternativeName>
        <fullName evidence="8">Toxin VapC</fullName>
    </alternativeName>
</protein>
<dbReference type="InterPro" id="IPR050556">
    <property type="entry name" value="Type_II_TA_system_RNase"/>
</dbReference>
<comment type="caution">
    <text evidence="10">The sequence shown here is derived from an EMBL/GenBank/DDBJ whole genome shotgun (WGS) entry which is preliminary data.</text>
</comment>